<gene>
    <name evidence="1" type="ORF">RCL2_001927300</name>
</gene>
<evidence type="ECO:0000313" key="1">
    <source>
        <dbReference type="EMBL" id="GES92496.1"/>
    </source>
</evidence>
<evidence type="ECO:0000313" key="2">
    <source>
        <dbReference type="Proteomes" id="UP000615446"/>
    </source>
</evidence>
<dbReference type="OrthoDB" id="2472314at2759"/>
<proteinExistence type="predicted"/>
<dbReference type="AlphaFoldDB" id="A0A8H3QUK7"/>
<reference evidence="1" key="1">
    <citation type="submission" date="2019-10" db="EMBL/GenBank/DDBJ databases">
        <title>Conservation and host-specific expression of non-tandemly repeated heterogenous ribosome RNA gene in arbuscular mycorrhizal fungi.</title>
        <authorList>
            <person name="Maeda T."/>
            <person name="Kobayashi Y."/>
            <person name="Nakagawa T."/>
            <person name="Ezawa T."/>
            <person name="Yamaguchi K."/>
            <person name="Bino T."/>
            <person name="Nishimoto Y."/>
            <person name="Shigenobu S."/>
            <person name="Kawaguchi M."/>
        </authorList>
    </citation>
    <scope>NUCLEOTIDE SEQUENCE</scope>
    <source>
        <strain evidence="1">HR1</strain>
    </source>
</reference>
<comment type="caution">
    <text evidence="1">The sequence shown here is derived from an EMBL/GenBank/DDBJ whole genome shotgun (WGS) entry which is preliminary data.</text>
</comment>
<protein>
    <submittedName>
        <fullName evidence="1">Kinase-like domain-containing protein</fullName>
    </submittedName>
</protein>
<organism evidence="1 2">
    <name type="scientific">Rhizophagus clarus</name>
    <dbReference type="NCBI Taxonomy" id="94130"/>
    <lineage>
        <taxon>Eukaryota</taxon>
        <taxon>Fungi</taxon>
        <taxon>Fungi incertae sedis</taxon>
        <taxon>Mucoromycota</taxon>
        <taxon>Glomeromycotina</taxon>
        <taxon>Glomeromycetes</taxon>
        <taxon>Glomerales</taxon>
        <taxon>Glomeraceae</taxon>
        <taxon>Rhizophagus</taxon>
    </lineage>
</organism>
<sequence>MIVITVKLNDKNTYLDIHISTGRTQCIEHEPRNLDYCTQNIQEWCKNCSIILQFSQIGYRTFNKYFKSYKKQYRIIKCNLCGHETKSSLCPKCYLISSEWIESISNKKPIPIVYLPQWVASIHCTICNQSLILISDCQKWCPRCFITYIGCRYCLTTNIIFGITEQSKCRKCRRVTIIHIKNIKLDNINVNLTDMLDFARFDI</sequence>
<dbReference type="Proteomes" id="UP000615446">
    <property type="component" value="Unassembled WGS sequence"/>
</dbReference>
<keyword evidence="1" id="KW-0418">Kinase</keyword>
<keyword evidence="1" id="KW-0808">Transferase</keyword>
<accession>A0A8H3QUK7</accession>
<dbReference type="EMBL" id="BLAL01000215">
    <property type="protein sequence ID" value="GES92496.1"/>
    <property type="molecule type" value="Genomic_DNA"/>
</dbReference>
<name>A0A8H3QUK7_9GLOM</name>
<dbReference type="GO" id="GO:0016301">
    <property type="term" value="F:kinase activity"/>
    <property type="evidence" value="ECO:0007669"/>
    <property type="project" value="UniProtKB-KW"/>
</dbReference>